<accession>A0A108U7P7</accession>
<dbReference type="AlphaFoldDB" id="A0A108U7P7"/>
<sequence>MIATAAVNAGGRPKNRAASFENRSNARVGFIRALAADKKTPR</sequence>
<protein>
    <submittedName>
        <fullName evidence="2">Uncharacterized protein</fullName>
    </submittedName>
</protein>
<dbReference type="EMBL" id="JAJA02000001">
    <property type="protein sequence ID" value="KWS04049.1"/>
    <property type="molecule type" value="Genomic_DNA"/>
</dbReference>
<dbReference type="Proteomes" id="UP000023435">
    <property type="component" value="Unassembled WGS sequence"/>
</dbReference>
<evidence type="ECO:0000256" key="1">
    <source>
        <dbReference type="SAM" id="MobiDB-lite"/>
    </source>
</evidence>
<evidence type="ECO:0000313" key="2">
    <source>
        <dbReference type="EMBL" id="KWS04049.1"/>
    </source>
</evidence>
<comment type="caution">
    <text evidence="2">The sequence shown here is derived from an EMBL/GenBank/DDBJ whole genome shotgun (WGS) entry which is preliminary data.</text>
</comment>
<organism evidence="2 3">
    <name type="scientific">Lysobacter capsici AZ78</name>
    <dbReference type="NCBI Taxonomy" id="1444315"/>
    <lineage>
        <taxon>Bacteria</taxon>
        <taxon>Pseudomonadati</taxon>
        <taxon>Pseudomonadota</taxon>
        <taxon>Gammaproteobacteria</taxon>
        <taxon>Lysobacterales</taxon>
        <taxon>Lysobacteraceae</taxon>
        <taxon>Lysobacter</taxon>
    </lineage>
</organism>
<name>A0A108U7P7_9GAMM</name>
<keyword evidence="3" id="KW-1185">Reference proteome</keyword>
<gene>
    <name evidence="2" type="ORF">AZ78_1598</name>
</gene>
<evidence type="ECO:0000313" key="3">
    <source>
        <dbReference type="Proteomes" id="UP000023435"/>
    </source>
</evidence>
<proteinExistence type="predicted"/>
<reference evidence="2 3" key="1">
    <citation type="journal article" date="2014" name="Genome Announc.">
        <title>Draft Genome Sequence of Lysobacter capsici AZ78, a Bacterium Antagonistic to Plant-Pathogenic Oomycetes.</title>
        <authorList>
            <person name="Puopolo G."/>
            <person name="Sonego P."/>
            <person name="Engelen K."/>
            <person name="Pertot I."/>
        </authorList>
    </citation>
    <scope>NUCLEOTIDE SEQUENCE [LARGE SCALE GENOMIC DNA]</scope>
    <source>
        <strain evidence="2 3">AZ78</strain>
    </source>
</reference>
<feature type="region of interest" description="Disordered" evidence="1">
    <location>
        <begin position="1"/>
        <end position="22"/>
    </location>
</feature>